<dbReference type="PANTHER" id="PTHR10502">
    <property type="entry name" value="ANNEXIN"/>
    <property type="match status" value="1"/>
</dbReference>
<dbReference type="Gene3D" id="1.10.220.10">
    <property type="entry name" value="Annexin"/>
    <property type="match status" value="4"/>
</dbReference>
<keyword evidence="4 7" id="KW-0106">Calcium</keyword>
<dbReference type="FunFam" id="1.10.220.10:FF:000003">
    <property type="entry name" value="Annexin"/>
    <property type="match status" value="1"/>
</dbReference>
<keyword evidence="10" id="KW-1185">Reference proteome</keyword>
<dbReference type="InterPro" id="IPR001464">
    <property type="entry name" value="Annexin"/>
</dbReference>
<dbReference type="GO" id="GO:0005509">
    <property type="term" value="F:calcium ion binding"/>
    <property type="evidence" value="ECO:0007669"/>
    <property type="project" value="InterPro"/>
</dbReference>
<dbReference type="InterPro" id="IPR037104">
    <property type="entry name" value="Annexin_sf"/>
</dbReference>
<feature type="region of interest" description="Disordered" evidence="8">
    <location>
        <begin position="1"/>
        <end position="37"/>
    </location>
</feature>
<dbReference type="GO" id="GO:0012506">
    <property type="term" value="C:vesicle membrane"/>
    <property type="evidence" value="ECO:0007669"/>
    <property type="project" value="TreeGrafter"/>
</dbReference>
<name>A0AAD7WMD5_9TELE</name>
<reference evidence="9" key="1">
    <citation type="journal article" date="2023" name="Science">
        <title>Genome structures resolve the early diversification of teleost fishes.</title>
        <authorList>
            <person name="Parey E."/>
            <person name="Louis A."/>
            <person name="Montfort J."/>
            <person name="Bouchez O."/>
            <person name="Roques C."/>
            <person name="Iampietro C."/>
            <person name="Lluch J."/>
            <person name="Castinel A."/>
            <person name="Donnadieu C."/>
            <person name="Desvignes T."/>
            <person name="Floi Bucao C."/>
            <person name="Jouanno E."/>
            <person name="Wen M."/>
            <person name="Mejri S."/>
            <person name="Dirks R."/>
            <person name="Jansen H."/>
            <person name="Henkel C."/>
            <person name="Chen W.J."/>
            <person name="Zahm M."/>
            <person name="Cabau C."/>
            <person name="Klopp C."/>
            <person name="Thompson A.W."/>
            <person name="Robinson-Rechavi M."/>
            <person name="Braasch I."/>
            <person name="Lecointre G."/>
            <person name="Bobe J."/>
            <person name="Postlethwait J.H."/>
            <person name="Berthelot C."/>
            <person name="Roest Crollius H."/>
            <person name="Guiguen Y."/>
        </authorList>
    </citation>
    <scope>NUCLEOTIDE SEQUENCE</scope>
    <source>
        <strain evidence="9">NC1722</strain>
    </source>
</reference>
<dbReference type="InterPro" id="IPR018502">
    <property type="entry name" value="Annexin_repeat"/>
</dbReference>
<evidence type="ECO:0000256" key="7">
    <source>
        <dbReference type="RuleBase" id="RU003540"/>
    </source>
</evidence>
<dbReference type="Pfam" id="PF00191">
    <property type="entry name" value="Annexin"/>
    <property type="match status" value="4"/>
</dbReference>
<evidence type="ECO:0000313" key="10">
    <source>
        <dbReference type="Proteomes" id="UP001221898"/>
    </source>
</evidence>
<dbReference type="PRINTS" id="PR00196">
    <property type="entry name" value="ANNEXIN"/>
</dbReference>
<dbReference type="GO" id="GO:0005544">
    <property type="term" value="F:calcium-dependent phospholipid binding"/>
    <property type="evidence" value="ECO:0007669"/>
    <property type="project" value="UniProtKB-KW"/>
</dbReference>
<evidence type="ECO:0000256" key="3">
    <source>
        <dbReference type="ARBA" id="ARBA00022737"/>
    </source>
</evidence>
<evidence type="ECO:0000256" key="5">
    <source>
        <dbReference type="ARBA" id="ARBA00023216"/>
    </source>
</evidence>
<dbReference type="FunFam" id="1.10.220.10:FF:000001">
    <property type="entry name" value="Annexin"/>
    <property type="match status" value="1"/>
</dbReference>
<evidence type="ECO:0000256" key="2">
    <source>
        <dbReference type="ARBA" id="ARBA00022553"/>
    </source>
</evidence>
<keyword evidence="3 7" id="KW-0677">Repeat</keyword>
<sequence>MSRVDTRAGHLRSQNSQPQRRQNRFLRNATDPAPTSTMSFFRGLIKDIKANLGRDDDDDTSSHGTVSSFVLFSANSDAAILDRAIKAKGVEEGYIMDLLVKRNNEQRQQIKAVYQQTFGNALDKDLESALTDHLKDLALALLRTPAQYDAQQLRQAIEGFGTHEDILIEILASRSNEQIREIKKAYKEEFDRDLEDDIKSDTRGNFEDCLLSLCKGARSEDTEVDKAMADIDARILHEAGEKKTGTDDSVFIDIFTTRSDAQLRKMFERYAKHSDVDISEALDSEMSGHFQECMIAIVKCAMSKPAFFAEKLFQAMEGRGTRTETLVRVLVSRSELDLKKVVAEYKKVYGKPLQQDILAESGGALETVLLTLCGSDD</sequence>
<dbReference type="GO" id="GO:0005886">
    <property type="term" value="C:plasma membrane"/>
    <property type="evidence" value="ECO:0007669"/>
    <property type="project" value="TreeGrafter"/>
</dbReference>
<dbReference type="Proteomes" id="UP001221898">
    <property type="component" value="Unassembled WGS sequence"/>
</dbReference>
<dbReference type="PANTHER" id="PTHR10502:SF17">
    <property type="entry name" value="ANNEXIN A1"/>
    <property type="match status" value="1"/>
</dbReference>
<dbReference type="GO" id="GO:0006909">
    <property type="term" value="P:phagocytosis"/>
    <property type="evidence" value="ECO:0007669"/>
    <property type="project" value="TreeGrafter"/>
</dbReference>
<dbReference type="GO" id="GO:0007165">
    <property type="term" value="P:signal transduction"/>
    <property type="evidence" value="ECO:0007669"/>
    <property type="project" value="TreeGrafter"/>
</dbReference>
<dbReference type="GO" id="GO:0005737">
    <property type="term" value="C:cytoplasm"/>
    <property type="evidence" value="ECO:0007669"/>
    <property type="project" value="TreeGrafter"/>
</dbReference>
<evidence type="ECO:0000256" key="8">
    <source>
        <dbReference type="SAM" id="MobiDB-lite"/>
    </source>
</evidence>
<evidence type="ECO:0000256" key="6">
    <source>
        <dbReference type="ARBA" id="ARBA00023302"/>
    </source>
</evidence>
<evidence type="ECO:0000256" key="1">
    <source>
        <dbReference type="ARBA" id="ARBA00007831"/>
    </source>
</evidence>
<keyword evidence="2" id="KW-0597">Phosphoprotein</keyword>
<dbReference type="AlphaFoldDB" id="A0AAD7WMD5"/>
<comment type="caution">
    <text evidence="9">The sequence shown here is derived from an EMBL/GenBank/DDBJ whole genome shotgun (WGS) entry which is preliminary data.</text>
</comment>
<dbReference type="SMART" id="SM00335">
    <property type="entry name" value="ANX"/>
    <property type="match status" value="4"/>
</dbReference>
<evidence type="ECO:0000256" key="4">
    <source>
        <dbReference type="ARBA" id="ARBA00022837"/>
    </source>
</evidence>
<dbReference type="GO" id="GO:0001786">
    <property type="term" value="F:phosphatidylserine binding"/>
    <property type="evidence" value="ECO:0007669"/>
    <property type="project" value="TreeGrafter"/>
</dbReference>
<dbReference type="SUPFAM" id="SSF47874">
    <property type="entry name" value="Annexin"/>
    <property type="match status" value="1"/>
</dbReference>
<proteinExistence type="inferred from homology"/>
<comment type="domain">
    <text evidence="7">A pair of annexin repeats may form one binding site for calcium and phospholipid.</text>
</comment>
<dbReference type="FunFam" id="1.10.220.10:FF:000005">
    <property type="entry name" value="Annexin"/>
    <property type="match status" value="1"/>
</dbReference>
<organism evidence="9 10">
    <name type="scientific">Aldrovandia affinis</name>
    <dbReference type="NCBI Taxonomy" id="143900"/>
    <lineage>
        <taxon>Eukaryota</taxon>
        <taxon>Metazoa</taxon>
        <taxon>Chordata</taxon>
        <taxon>Craniata</taxon>
        <taxon>Vertebrata</taxon>
        <taxon>Euteleostomi</taxon>
        <taxon>Actinopterygii</taxon>
        <taxon>Neopterygii</taxon>
        <taxon>Teleostei</taxon>
        <taxon>Notacanthiformes</taxon>
        <taxon>Halosauridae</taxon>
        <taxon>Aldrovandia</taxon>
    </lineage>
</organism>
<dbReference type="GO" id="GO:0005634">
    <property type="term" value="C:nucleus"/>
    <property type="evidence" value="ECO:0007669"/>
    <property type="project" value="TreeGrafter"/>
</dbReference>
<comment type="similarity">
    <text evidence="1 7">Belongs to the annexin family.</text>
</comment>
<keyword evidence="6 7" id="KW-0111">Calcium/phospholipid-binding</keyword>
<keyword evidence="5 7" id="KW-0041">Annexin</keyword>
<dbReference type="InterPro" id="IPR018252">
    <property type="entry name" value="Annexin_repeat_CS"/>
</dbReference>
<accession>A0AAD7WMD5</accession>
<dbReference type="EMBL" id="JAINUG010000066">
    <property type="protein sequence ID" value="KAJ8402030.1"/>
    <property type="molecule type" value="Genomic_DNA"/>
</dbReference>
<protein>
    <recommendedName>
        <fullName evidence="7">Annexin</fullName>
    </recommendedName>
</protein>
<gene>
    <name evidence="9" type="ORF">AAFF_G00372650</name>
</gene>
<dbReference type="PROSITE" id="PS00223">
    <property type="entry name" value="ANNEXIN_1"/>
    <property type="match status" value="2"/>
</dbReference>
<dbReference type="GO" id="GO:0071385">
    <property type="term" value="P:cellular response to glucocorticoid stimulus"/>
    <property type="evidence" value="ECO:0007669"/>
    <property type="project" value="TreeGrafter"/>
</dbReference>
<dbReference type="PROSITE" id="PS51897">
    <property type="entry name" value="ANNEXIN_2"/>
    <property type="match status" value="4"/>
</dbReference>
<dbReference type="FunFam" id="1.10.220.10:FF:000002">
    <property type="entry name" value="Annexin"/>
    <property type="match status" value="1"/>
</dbReference>
<evidence type="ECO:0000313" key="9">
    <source>
        <dbReference type="EMBL" id="KAJ8402030.1"/>
    </source>
</evidence>